<gene>
    <name evidence="3" type="ORF">KP509_22G034400</name>
</gene>
<dbReference type="GO" id="GO:0009451">
    <property type="term" value="P:RNA modification"/>
    <property type="evidence" value="ECO:0007669"/>
    <property type="project" value="InterPro"/>
</dbReference>
<dbReference type="InterPro" id="IPR002885">
    <property type="entry name" value="PPR_rpt"/>
</dbReference>
<name>A0A8T2S3W6_CERRI</name>
<dbReference type="AlphaFoldDB" id="A0A8T2S3W6"/>
<protein>
    <recommendedName>
        <fullName evidence="5">Pentatricopeptide repeat-containing protein</fullName>
    </recommendedName>
</protein>
<dbReference type="EMBL" id="CM035427">
    <property type="protein sequence ID" value="KAH7306855.1"/>
    <property type="molecule type" value="Genomic_DNA"/>
</dbReference>
<dbReference type="Gene3D" id="1.25.40.10">
    <property type="entry name" value="Tetratricopeptide repeat domain"/>
    <property type="match status" value="4"/>
</dbReference>
<comment type="caution">
    <text evidence="3">The sequence shown here is derived from an EMBL/GenBank/DDBJ whole genome shotgun (WGS) entry which is preliminary data.</text>
</comment>
<organism evidence="3 4">
    <name type="scientific">Ceratopteris richardii</name>
    <name type="common">Triangle waterfern</name>
    <dbReference type="NCBI Taxonomy" id="49495"/>
    <lineage>
        <taxon>Eukaryota</taxon>
        <taxon>Viridiplantae</taxon>
        <taxon>Streptophyta</taxon>
        <taxon>Embryophyta</taxon>
        <taxon>Tracheophyta</taxon>
        <taxon>Polypodiopsida</taxon>
        <taxon>Polypodiidae</taxon>
        <taxon>Polypodiales</taxon>
        <taxon>Pteridineae</taxon>
        <taxon>Pteridaceae</taxon>
        <taxon>Parkerioideae</taxon>
        <taxon>Ceratopteris</taxon>
    </lineage>
</organism>
<dbReference type="OrthoDB" id="185373at2759"/>
<dbReference type="FunFam" id="1.25.40.10:FF:000158">
    <property type="entry name" value="pentatricopeptide repeat-containing protein At2g33680"/>
    <property type="match status" value="1"/>
</dbReference>
<evidence type="ECO:0000313" key="4">
    <source>
        <dbReference type="Proteomes" id="UP000825935"/>
    </source>
</evidence>
<dbReference type="FunFam" id="1.25.40.10:FF:000285">
    <property type="entry name" value="Pentatricopeptide repeat-containing protein, chloroplastic"/>
    <property type="match status" value="1"/>
</dbReference>
<dbReference type="PANTHER" id="PTHR24015:SF548">
    <property type="entry name" value="OS08G0340900 PROTEIN"/>
    <property type="match status" value="1"/>
</dbReference>
<dbReference type="GO" id="GO:0048731">
    <property type="term" value="P:system development"/>
    <property type="evidence" value="ECO:0007669"/>
    <property type="project" value="UniProtKB-ARBA"/>
</dbReference>
<evidence type="ECO:0008006" key="5">
    <source>
        <dbReference type="Google" id="ProtNLM"/>
    </source>
</evidence>
<dbReference type="InterPro" id="IPR011990">
    <property type="entry name" value="TPR-like_helical_dom_sf"/>
</dbReference>
<reference evidence="3" key="1">
    <citation type="submission" date="2021-08" db="EMBL/GenBank/DDBJ databases">
        <title>WGS assembly of Ceratopteris richardii.</title>
        <authorList>
            <person name="Marchant D.B."/>
            <person name="Chen G."/>
            <person name="Jenkins J."/>
            <person name="Shu S."/>
            <person name="Leebens-Mack J."/>
            <person name="Grimwood J."/>
            <person name="Schmutz J."/>
            <person name="Soltis P."/>
            <person name="Soltis D."/>
            <person name="Chen Z.-H."/>
        </authorList>
    </citation>
    <scope>NUCLEOTIDE SEQUENCE</scope>
    <source>
        <strain evidence="3">Whitten #5841</strain>
        <tissue evidence="3">Leaf</tissue>
    </source>
</reference>
<dbReference type="PANTHER" id="PTHR24015">
    <property type="entry name" value="OS07G0578800 PROTEIN-RELATED"/>
    <property type="match status" value="1"/>
</dbReference>
<evidence type="ECO:0000256" key="2">
    <source>
        <dbReference type="PROSITE-ProRule" id="PRU00708"/>
    </source>
</evidence>
<evidence type="ECO:0000256" key="1">
    <source>
        <dbReference type="ARBA" id="ARBA00022737"/>
    </source>
</evidence>
<accession>A0A8T2S3W6</accession>
<feature type="repeat" description="PPR" evidence="2">
    <location>
        <begin position="184"/>
        <end position="218"/>
    </location>
</feature>
<dbReference type="OMA" id="KECGHRP"/>
<dbReference type="Proteomes" id="UP000825935">
    <property type="component" value="Chromosome 22"/>
</dbReference>
<feature type="repeat" description="PPR" evidence="2">
    <location>
        <begin position="388"/>
        <end position="422"/>
    </location>
</feature>
<feature type="repeat" description="PPR" evidence="2">
    <location>
        <begin position="286"/>
        <end position="320"/>
    </location>
</feature>
<dbReference type="InterPro" id="IPR046960">
    <property type="entry name" value="PPR_At4g14850-like_plant"/>
</dbReference>
<dbReference type="GO" id="GO:0003723">
    <property type="term" value="F:RNA binding"/>
    <property type="evidence" value="ECO:0007669"/>
    <property type="project" value="InterPro"/>
</dbReference>
<keyword evidence="1" id="KW-0677">Repeat</keyword>
<dbReference type="NCBIfam" id="TIGR00756">
    <property type="entry name" value="PPR"/>
    <property type="match status" value="4"/>
</dbReference>
<keyword evidence="4" id="KW-1185">Reference proteome</keyword>
<dbReference type="PROSITE" id="PS51375">
    <property type="entry name" value="PPR"/>
    <property type="match status" value="4"/>
</dbReference>
<proteinExistence type="predicted"/>
<dbReference type="Pfam" id="PF13041">
    <property type="entry name" value="PPR_2"/>
    <property type="match status" value="4"/>
</dbReference>
<dbReference type="Pfam" id="PF01535">
    <property type="entry name" value="PPR"/>
    <property type="match status" value="1"/>
</dbReference>
<sequence length="527" mass="58835">MVLFDDLIKGNIFHYCIDDLLLILQKYKAEEQGAKSLILHAHLLAHGLETHQLLGNHLVPMLVDAGELPLAHRAFARLPHPNAFSWNSLISAYATRGEPRLALSLFSRMEDASVHPDDHTFVSAFKACSHLKDLKRAFELHTKAVKLSLSERNIVVGNALIDLYIKCNAPARARQVFDSLPLKNVITWTSLVGGFIDCGHYLKAMELYKKMTFHGVIPNPITFVCVLKACTNTDDIANGQKVHAEIERRSLLDDDVFLGSALVDMYAKYGLLTFAQHIFDKLPSHNVVSWNSLMQGYIQYDKYKEAVRCFIQMQAEGICLTDISFICVIKACGSIGCIQRLEEIHAEIDRRGLLQSNLLVGSTLVNMYAKCGSLASAQYVFDNLPYKDVVTWTALLAGYAQAGECKRAANFFDQMLGAGIKPDPIVFVVVLNACSRVGLFEKSETYFQAMGKDHGILPFREHYSCIVDLLGRTGHMDSAQAMLCQLPCDPNLVVWRTILSACSSLGNFHLAKQVFSHQEKFLDSLFL</sequence>
<dbReference type="FunFam" id="1.25.40.10:FF:000344">
    <property type="entry name" value="Pentatricopeptide repeat-containing protein"/>
    <property type="match status" value="1"/>
</dbReference>
<evidence type="ECO:0000313" key="3">
    <source>
        <dbReference type="EMBL" id="KAH7306855.1"/>
    </source>
</evidence>
<feature type="repeat" description="PPR" evidence="2">
    <location>
        <begin position="82"/>
        <end position="116"/>
    </location>
</feature>